<comment type="caution">
    <text evidence="1">The sequence shown here is derived from an EMBL/GenBank/DDBJ whole genome shotgun (WGS) entry which is preliminary data.</text>
</comment>
<dbReference type="EMBL" id="VRMN01000004">
    <property type="protein sequence ID" value="KAA8495177.1"/>
    <property type="molecule type" value="Genomic_DNA"/>
</dbReference>
<gene>
    <name evidence="1" type="ORF">FVE85_3418</name>
</gene>
<organism evidence="1 2">
    <name type="scientific">Porphyridium purpureum</name>
    <name type="common">Red alga</name>
    <name type="synonym">Porphyridium cruentum</name>
    <dbReference type="NCBI Taxonomy" id="35688"/>
    <lineage>
        <taxon>Eukaryota</taxon>
        <taxon>Rhodophyta</taxon>
        <taxon>Bangiophyceae</taxon>
        <taxon>Porphyridiales</taxon>
        <taxon>Porphyridiaceae</taxon>
        <taxon>Porphyridium</taxon>
    </lineage>
</organism>
<name>A0A5J4YXJ1_PORPP</name>
<proteinExistence type="predicted"/>
<sequence>MEGEGNRISVPTVTAGMPSFDARARGGMGFEPSPPVAAVLQGTDEAHSQDLGPHQHTVRMNVERAKLWKEEFDGLTIEREGDPDFSSAKQRLLKLLQTLPPVGMPAVRLEQSLVWLGFAFRGHTKRYMWQLTARYLVEDPK</sequence>
<reference evidence="2" key="1">
    <citation type="journal article" date="2019" name="Nat. Commun.">
        <title>Expansion of phycobilisome linker gene families in mesophilic red algae.</title>
        <authorList>
            <person name="Lee J."/>
            <person name="Kim D."/>
            <person name="Bhattacharya D."/>
            <person name="Yoon H.S."/>
        </authorList>
    </citation>
    <scope>NUCLEOTIDE SEQUENCE [LARGE SCALE GENOMIC DNA]</scope>
    <source>
        <strain evidence="2">CCMP 1328</strain>
    </source>
</reference>
<dbReference type="AlphaFoldDB" id="A0A5J4YXJ1"/>
<evidence type="ECO:0000313" key="1">
    <source>
        <dbReference type="EMBL" id="KAA8495177.1"/>
    </source>
</evidence>
<accession>A0A5J4YXJ1</accession>
<evidence type="ECO:0000313" key="2">
    <source>
        <dbReference type="Proteomes" id="UP000324585"/>
    </source>
</evidence>
<protein>
    <submittedName>
        <fullName evidence="1">Uncharacterized protein</fullName>
    </submittedName>
</protein>
<dbReference type="Proteomes" id="UP000324585">
    <property type="component" value="Unassembled WGS sequence"/>
</dbReference>
<keyword evidence="2" id="KW-1185">Reference proteome</keyword>